<accession>A0ABW7FPU3</accession>
<dbReference type="Pfam" id="PF13508">
    <property type="entry name" value="Acetyltransf_7"/>
    <property type="match status" value="1"/>
</dbReference>
<comment type="caution">
    <text evidence="4">The sequence shown here is derived from an EMBL/GenBank/DDBJ whole genome shotgun (WGS) entry which is preliminary data.</text>
</comment>
<dbReference type="InterPro" id="IPR050832">
    <property type="entry name" value="Bact_Acetyltransf"/>
</dbReference>
<sequence>MTIREIDGAEALARVGELAEVLRDCVEGGASVGFMLPLAEGRPEAFWRRVAAGVAAGERHLFVAEDEAGRICGTVSLVIDMPDNQPHRADVSKMLVHRRARRQGVAERLLKALEAKACELGKTTLVLDTVTGSDASRLYERLGWQKAGDIPNYALMPEGALCSTTYYFRHFP</sequence>
<dbReference type="SUPFAM" id="SSF55729">
    <property type="entry name" value="Acyl-CoA N-acyltransferases (Nat)"/>
    <property type="match status" value="1"/>
</dbReference>
<feature type="domain" description="N-acetyltransferase" evidence="3">
    <location>
        <begin position="1"/>
        <end position="172"/>
    </location>
</feature>
<evidence type="ECO:0000256" key="1">
    <source>
        <dbReference type="ARBA" id="ARBA00022679"/>
    </source>
</evidence>
<reference evidence="4 5" key="1">
    <citation type="submission" date="2024-08" db="EMBL/GenBank/DDBJ databases">
        <authorList>
            <person name="Lu H."/>
        </authorList>
    </citation>
    <scope>NUCLEOTIDE SEQUENCE [LARGE SCALE GENOMIC DNA]</scope>
    <source>
        <strain evidence="4 5">LKC17W</strain>
    </source>
</reference>
<dbReference type="EC" id="2.3.-.-" evidence="4"/>
<evidence type="ECO:0000259" key="3">
    <source>
        <dbReference type="PROSITE" id="PS51186"/>
    </source>
</evidence>
<dbReference type="Gene3D" id="3.40.630.30">
    <property type="match status" value="1"/>
</dbReference>
<dbReference type="PANTHER" id="PTHR43877">
    <property type="entry name" value="AMINOALKYLPHOSPHONATE N-ACETYLTRANSFERASE-RELATED-RELATED"/>
    <property type="match status" value="1"/>
</dbReference>
<protein>
    <submittedName>
        <fullName evidence="4">GNAT family N-acetyltransferase</fullName>
        <ecNumber evidence="4">2.3.-.-</ecNumber>
    </submittedName>
</protein>
<gene>
    <name evidence="4" type="ORF">ACG0Z3_21985</name>
</gene>
<organism evidence="4 5">
    <name type="scientific">Pelomonas margarita</name>
    <dbReference type="NCBI Taxonomy" id="3299031"/>
    <lineage>
        <taxon>Bacteria</taxon>
        <taxon>Pseudomonadati</taxon>
        <taxon>Pseudomonadota</taxon>
        <taxon>Betaproteobacteria</taxon>
        <taxon>Burkholderiales</taxon>
        <taxon>Sphaerotilaceae</taxon>
        <taxon>Roseateles</taxon>
    </lineage>
</organism>
<dbReference type="PROSITE" id="PS51186">
    <property type="entry name" value="GNAT"/>
    <property type="match status" value="1"/>
</dbReference>
<keyword evidence="2 4" id="KW-0012">Acyltransferase</keyword>
<keyword evidence="1 4" id="KW-0808">Transferase</keyword>
<dbReference type="InterPro" id="IPR000182">
    <property type="entry name" value="GNAT_dom"/>
</dbReference>
<evidence type="ECO:0000256" key="2">
    <source>
        <dbReference type="ARBA" id="ARBA00023315"/>
    </source>
</evidence>
<dbReference type="EMBL" id="JBIGHW010000021">
    <property type="protein sequence ID" value="MFG6443368.1"/>
    <property type="molecule type" value="Genomic_DNA"/>
</dbReference>
<evidence type="ECO:0000313" key="4">
    <source>
        <dbReference type="EMBL" id="MFG6443368.1"/>
    </source>
</evidence>
<dbReference type="Proteomes" id="UP001606301">
    <property type="component" value="Unassembled WGS sequence"/>
</dbReference>
<dbReference type="GO" id="GO:0016746">
    <property type="term" value="F:acyltransferase activity"/>
    <property type="evidence" value="ECO:0007669"/>
    <property type="project" value="UniProtKB-KW"/>
</dbReference>
<dbReference type="RefSeq" id="WP_394401889.1">
    <property type="nucleotide sequence ID" value="NZ_JBIGHW010000021.1"/>
</dbReference>
<proteinExistence type="predicted"/>
<dbReference type="CDD" id="cd04301">
    <property type="entry name" value="NAT_SF"/>
    <property type="match status" value="1"/>
</dbReference>
<evidence type="ECO:0000313" key="5">
    <source>
        <dbReference type="Proteomes" id="UP001606301"/>
    </source>
</evidence>
<name>A0ABW7FPU3_9BURK</name>
<dbReference type="InterPro" id="IPR016181">
    <property type="entry name" value="Acyl_CoA_acyltransferase"/>
</dbReference>
<keyword evidence="5" id="KW-1185">Reference proteome</keyword>